<protein>
    <submittedName>
        <fullName evidence="1">Uncharacterized protein</fullName>
    </submittedName>
</protein>
<gene>
    <name evidence="1" type="ORF">GTH24_09770</name>
</gene>
<name>A0A6G6SHH6_PROVU</name>
<accession>A0A6G6SHH6</accession>
<dbReference type="AlphaFoldDB" id="A0A6G6SHH6"/>
<dbReference type="EMBL" id="CP047344">
    <property type="protein sequence ID" value="QIF94164.1"/>
    <property type="molecule type" value="Genomic_DNA"/>
</dbReference>
<organism evidence="1 2">
    <name type="scientific">Proteus vulgaris</name>
    <dbReference type="NCBI Taxonomy" id="585"/>
    <lineage>
        <taxon>Bacteria</taxon>
        <taxon>Pseudomonadati</taxon>
        <taxon>Pseudomonadota</taxon>
        <taxon>Gammaproteobacteria</taxon>
        <taxon>Enterobacterales</taxon>
        <taxon>Morganellaceae</taxon>
        <taxon>Proteus</taxon>
    </lineage>
</organism>
<reference evidence="1 2" key="1">
    <citation type="submission" date="2020-01" db="EMBL/GenBank/DDBJ databases">
        <title>The genomic epidemiology of tigecycline resistance gene tet(X) variants in a swine farm in China.</title>
        <authorList>
            <person name="Peng K."/>
            <person name="Li R."/>
        </authorList>
    </citation>
    <scope>NUCLEOTIDE SEQUENCE [LARGE SCALE GENOMIC DNA]</scope>
    <source>
        <strain evidence="1 2">ZN3</strain>
    </source>
</reference>
<dbReference type="RefSeq" id="WP_164526348.1">
    <property type="nucleotide sequence ID" value="NZ_CP047344.1"/>
</dbReference>
<proteinExistence type="predicted"/>
<dbReference type="Proteomes" id="UP000503287">
    <property type="component" value="Chromosome"/>
</dbReference>
<dbReference type="Gene3D" id="3.30.2440.10">
    <property type="entry name" value="Secreted effector protein SifA"/>
    <property type="match status" value="1"/>
</dbReference>
<evidence type="ECO:0000313" key="1">
    <source>
        <dbReference type="EMBL" id="QIF94164.1"/>
    </source>
</evidence>
<sequence>MEIKGIKIHHDRMEQIKNTEEPLNVRTLWEKIKNWFGFGKEGIVFPLIKETFFDKKINDFEKIKGFCKLRNLTGDAYKENFRIEKKDNEINFSILLDGNFDGEKISFIHNINEDGSDEIKPIKDIILSLEKNGLDDLLFYAIDKAIELKKKEIESNEIKKEVIRELIIDNKSRFIGDKDLGRDYISKNQLYKKAKFDPELFTDRLKELIKNEKESIEDNIEKSIKKGITPTYMTLLEKIEDELFRDLSRMKININSTPIADMENKPQDLDEIKFKELEFEKLKKEFINLDENDKELVYSLMYQKVILDFKSSLVEEDLFAGLVNVLYSGKTTANIIKDDSKNKITIVIENKKALQDKNANGKKNIDYVIDTGLAYVNEQHYNLVNLVSEELVEKPFNISQLDPNLSEILSVGNNITLGDHTKLIFEYDFKNKTLVLDNKSKYEYAILKD</sequence>
<keyword evidence="2" id="KW-1185">Reference proteome</keyword>
<evidence type="ECO:0000313" key="2">
    <source>
        <dbReference type="Proteomes" id="UP000503287"/>
    </source>
</evidence>